<keyword evidence="1" id="KW-0813">Transport</keyword>
<evidence type="ECO:0000313" key="6">
    <source>
        <dbReference type="Proteomes" id="UP000322658"/>
    </source>
</evidence>
<sequence length="138" mass="15194">MKKLFFVRSGSTCRMLRILAAVMLLLPVNLQPVRASRQDAGAKSSLTVKMKDATLSSVFAEVERTSRYAFIYTDDVRPLLDRRVSVSVRSATIDELLSAVLKGTELTGRVRESQVIISKAPARKNAAVTPPPPGCEFR</sequence>
<accession>A0A5B3GVW6</accession>
<protein>
    <recommendedName>
        <fullName evidence="4">Secretin/TonB short N-terminal domain-containing protein</fullName>
    </recommendedName>
</protein>
<feature type="domain" description="Secretin/TonB short N-terminal" evidence="4">
    <location>
        <begin position="68"/>
        <end position="120"/>
    </location>
</feature>
<evidence type="ECO:0000256" key="1">
    <source>
        <dbReference type="ARBA" id="ARBA00022448"/>
    </source>
</evidence>
<dbReference type="Pfam" id="PF07660">
    <property type="entry name" value="STN"/>
    <property type="match status" value="1"/>
</dbReference>
<keyword evidence="2" id="KW-0472">Membrane</keyword>
<dbReference type="AlphaFoldDB" id="A0A5B3GVW6"/>
<dbReference type="RefSeq" id="WP_149885768.1">
    <property type="nucleotide sequence ID" value="NZ_CAXSTY010000004.1"/>
</dbReference>
<dbReference type="GO" id="GO:0019867">
    <property type="term" value="C:outer membrane"/>
    <property type="evidence" value="ECO:0007669"/>
    <property type="project" value="InterPro"/>
</dbReference>
<organism evidence="5 6">
    <name type="scientific">Alistipes shahii</name>
    <dbReference type="NCBI Taxonomy" id="328814"/>
    <lineage>
        <taxon>Bacteria</taxon>
        <taxon>Pseudomonadati</taxon>
        <taxon>Bacteroidota</taxon>
        <taxon>Bacteroidia</taxon>
        <taxon>Bacteroidales</taxon>
        <taxon>Rikenellaceae</taxon>
        <taxon>Alistipes</taxon>
    </lineage>
</organism>
<gene>
    <name evidence="5" type="ORF">F2Y07_02020</name>
</gene>
<evidence type="ECO:0000259" key="4">
    <source>
        <dbReference type="SMART" id="SM00965"/>
    </source>
</evidence>
<dbReference type="InterPro" id="IPR011662">
    <property type="entry name" value="Secretin/TonB_short_N"/>
</dbReference>
<dbReference type="SMART" id="SM00965">
    <property type="entry name" value="STN"/>
    <property type="match status" value="1"/>
</dbReference>
<evidence type="ECO:0000256" key="3">
    <source>
        <dbReference type="ARBA" id="ARBA00023237"/>
    </source>
</evidence>
<keyword evidence="3" id="KW-0998">Cell outer membrane</keyword>
<evidence type="ECO:0000313" key="5">
    <source>
        <dbReference type="EMBL" id="KAA2377683.1"/>
    </source>
</evidence>
<reference evidence="5 6" key="1">
    <citation type="journal article" date="2019" name="Nat. Med.">
        <title>A library of human gut bacterial isolates paired with longitudinal multiomics data enables mechanistic microbiome research.</title>
        <authorList>
            <person name="Poyet M."/>
            <person name="Groussin M."/>
            <person name="Gibbons S.M."/>
            <person name="Avila-Pacheco J."/>
            <person name="Jiang X."/>
            <person name="Kearney S.M."/>
            <person name="Perrotta A.R."/>
            <person name="Berdy B."/>
            <person name="Zhao S."/>
            <person name="Lieberman T.D."/>
            <person name="Swanson P.K."/>
            <person name="Smith M."/>
            <person name="Roesemann S."/>
            <person name="Alexander J.E."/>
            <person name="Rich S.A."/>
            <person name="Livny J."/>
            <person name="Vlamakis H."/>
            <person name="Clish C."/>
            <person name="Bullock K."/>
            <person name="Deik A."/>
            <person name="Scott J."/>
            <person name="Pierce K.A."/>
            <person name="Xavier R.J."/>
            <person name="Alm E.J."/>
        </authorList>
    </citation>
    <scope>NUCLEOTIDE SEQUENCE [LARGE SCALE GENOMIC DNA]</scope>
    <source>
        <strain evidence="5 6">BIOML-A1</strain>
    </source>
</reference>
<evidence type="ECO:0000256" key="2">
    <source>
        <dbReference type="ARBA" id="ARBA00023136"/>
    </source>
</evidence>
<proteinExistence type="predicted"/>
<dbReference type="Proteomes" id="UP000322658">
    <property type="component" value="Unassembled WGS sequence"/>
</dbReference>
<dbReference type="EMBL" id="VVXJ01000003">
    <property type="protein sequence ID" value="KAA2377683.1"/>
    <property type="molecule type" value="Genomic_DNA"/>
</dbReference>
<comment type="caution">
    <text evidence="5">The sequence shown here is derived from an EMBL/GenBank/DDBJ whole genome shotgun (WGS) entry which is preliminary data.</text>
</comment>
<name>A0A5B3GVW6_9BACT</name>